<gene>
    <name evidence="2" type="ORF">N7E60_11035</name>
</gene>
<dbReference type="Proteomes" id="UP001164676">
    <property type="component" value="Chromosome"/>
</dbReference>
<dbReference type="RefSeq" id="WP_131825264.1">
    <property type="nucleotide sequence ID" value="NZ_CP114584.1"/>
</dbReference>
<feature type="transmembrane region" description="Helical" evidence="1">
    <location>
        <begin position="12"/>
        <end position="31"/>
    </location>
</feature>
<name>A0ABY7LDE9_9GAMM</name>
<keyword evidence="3" id="KW-1185">Reference proteome</keyword>
<proteinExistence type="predicted"/>
<accession>A0ABY7LDE9</accession>
<feature type="transmembrane region" description="Helical" evidence="1">
    <location>
        <begin position="81"/>
        <end position="99"/>
    </location>
</feature>
<feature type="transmembrane region" description="Helical" evidence="1">
    <location>
        <begin position="51"/>
        <end position="69"/>
    </location>
</feature>
<reference evidence="2" key="1">
    <citation type="submission" date="2022-09" db="EMBL/GenBank/DDBJ databases">
        <authorList>
            <person name="Li Z.-J."/>
        </authorList>
    </citation>
    <scope>NUCLEOTIDE SEQUENCE</scope>
    <source>
        <strain evidence="2">TGB10</strain>
    </source>
</reference>
<protein>
    <submittedName>
        <fullName evidence="2">Uncharacterized protein</fullName>
    </submittedName>
</protein>
<evidence type="ECO:0000313" key="2">
    <source>
        <dbReference type="EMBL" id="WBA14242.1"/>
    </source>
</evidence>
<keyword evidence="1" id="KW-1133">Transmembrane helix</keyword>
<sequence length="141" mass="16147">MKINRFKSSGYLVLLIPFLWGSGYFSLRMLTSLSSYESVVKVYAPINNASLLAMFSLSVILFLIMVVTFISGRSLNWLPKIFLMIFLSLVVLSFTYGWYITEKTKKELNERGYVECESKRDLGLKYSSRTYALSPDICSSE</sequence>
<organism evidence="2 3">
    <name type="scientific">Salinivibrio proteolyticus</name>
    <dbReference type="NCBI Taxonomy" id="334715"/>
    <lineage>
        <taxon>Bacteria</taxon>
        <taxon>Pseudomonadati</taxon>
        <taxon>Pseudomonadota</taxon>
        <taxon>Gammaproteobacteria</taxon>
        <taxon>Vibrionales</taxon>
        <taxon>Vibrionaceae</taxon>
        <taxon>Salinivibrio</taxon>
    </lineage>
</organism>
<keyword evidence="1" id="KW-0472">Membrane</keyword>
<keyword evidence="1" id="KW-0812">Transmembrane</keyword>
<evidence type="ECO:0000313" key="3">
    <source>
        <dbReference type="Proteomes" id="UP001164676"/>
    </source>
</evidence>
<dbReference type="EMBL" id="CP114584">
    <property type="protein sequence ID" value="WBA14242.1"/>
    <property type="molecule type" value="Genomic_DNA"/>
</dbReference>
<evidence type="ECO:0000256" key="1">
    <source>
        <dbReference type="SAM" id="Phobius"/>
    </source>
</evidence>